<protein>
    <submittedName>
        <fullName evidence="1">Uncharacterized protein</fullName>
    </submittedName>
</protein>
<proteinExistence type="predicted"/>
<accession>A0A0U5EQF8</accession>
<reference evidence="2" key="1">
    <citation type="submission" date="2014-09" db="EMBL/GenBank/DDBJ databases">
        <authorList>
            <person name="Illeghems K.G."/>
        </authorList>
    </citation>
    <scope>NUCLEOTIDE SEQUENCE [LARGE SCALE GENOMIC DNA]</scope>
    <source>
        <strain evidence="2">108B</strain>
    </source>
</reference>
<gene>
    <name evidence="1" type="ORF">ASN_357</name>
</gene>
<dbReference type="EMBL" id="LN606600">
    <property type="protein sequence ID" value="CEF39786.1"/>
    <property type="molecule type" value="Genomic_DNA"/>
</dbReference>
<dbReference type="GeneID" id="34781570"/>
<keyword evidence="2" id="KW-1185">Reference proteome</keyword>
<evidence type="ECO:0000313" key="1">
    <source>
        <dbReference type="EMBL" id="CEF39786.1"/>
    </source>
</evidence>
<dbReference type="KEGG" id="asz:ASN_357"/>
<sequence>MNRTVLIVAAVVCVALVGGFAALGLTAHAPVPQAVHRDVALAAPPAAAPAPMAPVPAPPPAPVVTPVVPVQQPAAAPAAPAGAPAVSAPAAPAQK</sequence>
<dbReference type="Proteomes" id="UP000056109">
    <property type="component" value="Chromosome I"/>
</dbReference>
<evidence type="ECO:0000313" key="2">
    <source>
        <dbReference type="Proteomes" id="UP000056109"/>
    </source>
</evidence>
<dbReference type="RefSeq" id="WP_058986984.1">
    <property type="nucleotide sequence ID" value="NZ_JAIMFT010000003.1"/>
</dbReference>
<dbReference type="AlphaFoldDB" id="A0A0U5EQF8"/>
<name>A0A0U5EQF8_9PROT</name>
<organism evidence="1 2">
    <name type="scientific">Acetobacter senegalensis</name>
    <dbReference type="NCBI Taxonomy" id="446692"/>
    <lineage>
        <taxon>Bacteria</taxon>
        <taxon>Pseudomonadati</taxon>
        <taxon>Pseudomonadota</taxon>
        <taxon>Alphaproteobacteria</taxon>
        <taxon>Acetobacterales</taxon>
        <taxon>Acetobacteraceae</taxon>
        <taxon>Acetobacter</taxon>
    </lineage>
</organism>
<dbReference type="PATRIC" id="fig|446692.3.peg.303"/>